<dbReference type="InterPro" id="IPR001611">
    <property type="entry name" value="Leu-rich_rpt"/>
</dbReference>
<dbReference type="PROSITE" id="PS50011">
    <property type="entry name" value="PROTEIN_KINASE_DOM"/>
    <property type="match status" value="1"/>
</dbReference>
<dbReference type="Pfam" id="PF13855">
    <property type="entry name" value="LRR_8"/>
    <property type="match status" value="1"/>
</dbReference>
<keyword evidence="13 20" id="KW-1133">Transmembrane helix</keyword>
<name>V4KGJ0_EUTSA</name>
<reference evidence="23 24" key="1">
    <citation type="journal article" date="2013" name="Front. Plant Sci.">
        <title>The Reference Genome of the Halophytic Plant Eutrema salsugineum.</title>
        <authorList>
            <person name="Yang R."/>
            <person name="Jarvis D.E."/>
            <person name="Chen H."/>
            <person name="Beilstein M.A."/>
            <person name="Grimwood J."/>
            <person name="Jenkins J."/>
            <person name="Shu S."/>
            <person name="Prochnik S."/>
            <person name="Xin M."/>
            <person name="Ma C."/>
            <person name="Schmutz J."/>
            <person name="Wing R.A."/>
            <person name="Mitchell-Olds T."/>
            <person name="Schumaker K.S."/>
            <person name="Wang X."/>
        </authorList>
    </citation>
    <scope>NUCLEOTIDE SEQUENCE [LARGE SCALE GENOMIC DNA]</scope>
</reference>
<accession>V4KGJ0</accession>
<dbReference type="STRING" id="72664.V4KGJ0"/>
<keyword evidence="3" id="KW-1003">Cell membrane</keyword>
<dbReference type="GO" id="GO:0004674">
    <property type="term" value="F:protein serine/threonine kinase activity"/>
    <property type="evidence" value="ECO:0007669"/>
    <property type="project" value="UniProtKB-KW"/>
</dbReference>
<dbReference type="InterPro" id="IPR000719">
    <property type="entry name" value="Prot_kinase_dom"/>
</dbReference>
<dbReference type="PANTHER" id="PTHR45631">
    <property type="entry name" value="OS07G0107800 PROTEIN-RELATED"/>
    <property type="match status" value="1"/>
</dbReference>
<keyword evidence="6" id="KW-0808">Transferase</keyword>
<dbReference type="SMART" id="SM00220">
    <property type="entry name" value="S_TKc"/>
    <property type="match status" value="1"/>
</dbReference>
<dbReference type="AlphaFoldDB" id="V4KGJ0"/>
<dbReference type="InterPro" id="IPR032675">
    <property type="entry name" value="LRR_dom_sf"/>
</dbReference>
<evidence type="ECO:0000256" key="13">
    <source>
        <dbReference type="ARBA" id="ARBA00022989"/>
    </source>
</evidence>
<keyword evidence="9" id="KW-0677">Repeat</keyword>
<dbReference type="SUPFAM" id="SSF56112">
    <property type="entry name" value="Protein kinase-like (PK-like)"/>
    <property type="match status" value="1"/>
</dbReference>
<keyword evidence="24" id="KW-1185">Reference proteome</keyword>
<evidence type="ECO:0000256" key="14">
    <source>
        <dbReference type="ARBA" id="ARBA00023136"/>
    </source>
</evidence>
<proteinExistence type="predicted"/>
<dbReference type="InterPro" id="IPR017441">
    <property type="entry name" value="Protein_kinase_ATP_BS"/>
</dbReference>
<evidence type="ECO:0000256" key="16">
    <source>
        <dbReference type="ARBA" id="ARBA00047899"/>
    </source>
</evidence>
<dbReference type="FunFam" id="3.80.10.10:FF:000129">
    <property type="entry name" value="Leucine-rich repeat receptor-like kinase"/>
    <property type="match status" value="1"/>
</dbReference>
<dbReference type="Gramene" id="ESQ30304">
    <property type="protein sequence ID" value="ESQ30304"/>
    <property type="gene ID" value="EUTSA_v10011979mg"/>
</dbReference>
<comment type="catalytic activity">
    <reaction evidence="17">
        <text>L-seryl-[protein] + ATP = O-phospho-L-seryl-[protein] + ADP + H(+)</text>
        <dbReference type="Rhea" id="RHEA:17989"/>
        <dbReference type="Rhea" id="RHEA-COMP:9863"/>
        <dbReference type="Rhea" id="RHEA-COMP:11604"/>
        <dbReference type="ChEBI" id="CHEBI:15378"/>
        <dbReference type="ChEBI" id="CHEBI:29999"/>
        <dbReference type="ChEBI" id="CHEBI:30616"/>
        <dbReference type="ChEBI" id="CHEBI:83421"/>
        <dbReference type="ChEBI" id="CHEBI:456216"/>
        <dbReference type="EC" id="2.7.11.1"/>
    </reaction>
</comment>
<evidence type="ECO:0000256" key="7">
    <source>
        <dbReference type="ARBA" id="ARBA00022692"/>
    </source>
</evidence>
<dbReference type="Gene3D" id="2.60.120.430">
    <property type="entry name" value="Galactose-binding lectin"/>
    <property type="match status" value="1"/>
</dbReference>
<evidence type="ECO:0000256" key="19">
    <source>
        <dbReference type="SAM" id="MobiDB-lite"/>
    </source>
</evidence>
<dbReference type="KEGG" id="eus:EUTSA_v10011979mg"/>
<dbReference type="PROSITE" id="PS00107">
    <property type="entry name" value="PROTEIN_KINASE_ATP"/>
    <property type="match status" value="1"/>
</dbReference>
<feature type="domain" description="Protein kinase" evidence="22">
    <location>
        <begin position="545"/>
        <end position="810"/>
    </location>
</feature>
<evidence type="ECO:0000256" key="8">
    <source>
        <dbReference type="ARBA" id="ARBA00022729"/>
    </source>
</evidence>
<dbReference type="Gene3D" id="1.10.510.10">
    <property type="entry name" value="Transferase(Phosphotransferase) domain 1"/>
    <property type="match status" value="1"/>
</dbReference>
<dbReference type="FunFam" id="3.30.200.20:FF:000162">
    <property type="entry name" value="Adenine nucleotide alpha hydrolase-like domain kinase"/>
    <property type="match status" value="1"/>
</dbReference>
<keyword evidence="10 18" id="KW-0547">Nucleotide-binding</keyword>
<comment type="subcellular location">
    <subcellularLocation>
        <location evidence="1">Cell membrane</location>
        <topology evidence="1">Single-pass membrane protein</topology>
    </subcellularLocation>
</comment>
<dbReference type="PANTHER" id="PTHR45631:SF184">
    <property type="entry name" value="PROTEIN KINASE DOMAIN-CONTAINING PROTEIN"/>
    <property type="match status" value="1"/>
</dbReference>
<feature type="compositionally biased region" description="Basic and acidic residues" evidence="19">
    <location>
        <begin position="832"/>
        <end position="846"/>
    </location>
</feature>
<feature type="binding site" evidence="18">
    <location>
        <position position="573"/>
    </location>
    <ligand>
        <name>ATP</name>
        <dbReference type="ChEBI" id="CHEBI:30616"/>
    </ligand>
</feature>
<dbReference type="SUPFAM" id="SSF52058">
    <property type="entry name" value="L domain-like"/>
    <property type="match status" value="1"/>
</dbReference>
<dbReference type="eggNOG" id="ENOG502QQCZ">
    <property type="taxonomic scope" value="Eukaryota"/>
</dbReference>
<evidence type="ECO:0000256" key="11">
    <source>
        <dbReference type="ARBA" id="ARBA00022777"/>
    </source>
</evidence>
<feature type="region of interest" description="Disordered" evidence="19">
    <location>
        <begin position="807"/>
        <end position="846"/>
    </location>
</feature>
<keyword evidence="4" id="KW-0723">Serine/threonine-protein kinase</keyword>
<dbReference type="FunFam" id="1.10.510.10:FF:000173">
    <property type="entry name" value="proline-rich receptor-like protein kinase PERK8"/>
    <property type="match status" value="1"/>
</dbReference>
<evidence type="ECO:0000256" key="18">
    <source>
        <dbReference type="PROSITE-ProRule" id="PRU10141"/>
    </source>
</evidence>
<dbReference type="InterPro" id="IPR011009">
    <property type="entry name" value="Kinase-like_dom_sf"/>
</dbReference>
<organism evidence="23 24">
    <name type="scientific">Eutrema salsugineum</name>
    <name type="common">Saltwater cress</name>
    <name type="synonym">Sisymbrium salsugineum</name>
    <dbReference type="NCBI Taxonomy" id="72664"/>
    <lineage>
        <taxon>Eukaryota</taxon>
        <taxon>Viridiplantae</taxon>
        <taxon>Streptophyta</taxon>
        <taxon>Embryophyta</taxon>
        <taxon>Tracheophyta</taxon>
        <taxon>Spermatophyta</taxon>
        <taxon>Magnoliopsida</taxon>
        <taxon>eudicotyledons</taxon>
        <taxon>Gunneridae</taxon>
        <taxon>Pentapetalae</taxon>
        <taxon>rosids</taxon>
        <taxon>malvids</taxon>
        <taxon>Brassicales</taxon>
        <taxon>Brassicaceae</taxon>
        <taxon>Eutremeae</taxon>
        <taxon>Eutrema</taxon>
    </lineage>
</organism>
<dbReference type="InterPro" id="IPR001245">
    <property type="entry name" value="Ser-Thr/Tyr_kinase_cat_dom"/>
</dbReference>
<feature type="chain" id="PRO_5004720367" description="non-specific serine/threonine protein kinase" evidence="21">
    <location>
        <begin position="21"/>
        <end position="897"/>
    </location>
</feature>
<evidence type="ECO:0000256" key="5">
    <source>
        <dbReference type="ARBA" id="ARBA00022614"/>
    </source>
</evidence>
<dbReference type="OMA" id="CINSETH"/>
<dbReference type="Pfam" id="PF12819">
    <property type="entry name" value="Malectin_like"/>
    <property type="match status" value="1"/>
</dbReference>
<feature type="transmembrane region" description="Helical" evidence="20">
    <location>
        <begin position="497"/>
        <end position="522"/>
    </location>
</feature>
<sequence>MRVVVLTTICLLFILPRVFSEGFISLSCGSPRQTKFQDEVTGISYISDAEFIATGVSSKIKSSYQSKTVQKNWHLRSFPRGLRNCYTFKLTSGDMYLIRTNFFHGGYDDNPSTDFSLHLGPNEWEKVSTANETDEKSFEIIHMLTRDRLQLCLVKTGDSTPFISSIEMRRLYPDSYNFSHGSLKTFSRLDIGSKNKHSSREDAFGRIWLPNTLKSWSTISTNKSVNIQNAFQLPWHAMATASVPTEADAPMNISLTGVHPASTYFVFLHLAEIQELNQNETREFDIMYNGKRINGPYSITKNGQYIFSLQRTKRSTLPPLLNAMEIYLWNGLPEQETGTKEGGSINLTTLYGANNIKWEGDPCAPLAYKWDGIDCRYVHNEPPTITYLNLTANGLTGEILDSISNLTSLQLLDLSNNSLNGSVPEFLANMDSLKLINLSSNQLSGSIPTRLLDKVQMGSVSLRYKNCGYELDKQTIKSFKSFEIRLDSRANKNNEEIITIVASVGASLVLILVIAAALLLIFRRKRRAMIGGHLNSDLAQATGNFSSSNLIGQGGFGHVHRGVLTDGTEVAVKQLKAGSGQGEREFQAEIEVISRVHHRHLVSLLGYCTTRSQRLLVYEFVPNKTLEFHLHDIAEKGGPVMEWECRMKIALGSSKGLSYLHDDCNPKTIHRDVKAANILIDDSYEAKVADFGLARCCSDTETHVSTRIMGTFGYLAPEYASSGHLTDKSDVFSFGVVLLELITGRRPVDKSQPFADDDSIVDWAKPLMIQALNDGNFDGLVDPRLEDNFDTSEMARMVACAAASVRHSAKRRPKMSQDENPEEASCRRHHEDHHEEKHCGRPSDEPRDYFWQQSQEICEPSSSLPLVQKSPHNQNLLLDDYQERQDGLYIVQSNHRI</sequence>
<keyword evidence="8 21" id="KW-0732">Signal</keyword>
<evidence type="ECO:0000313" key="24">
    <source>
        <dbReference type="Proteomes" id="UP000030689"/>
    </source>
</evidence>
<evidence type="ECO:0000256" key="10">
    <source>
        <dbReference type="ARBA" id="ARBA00022741"/>
    </source>
</evidence>
<dbReference type="EC" id="2.7.11.1" evidence="2"/>
<evidence type="ECO:0000256" key="12">
    <source>
        <dbReference type="ARBA" id="ARBA00022840"/>
    </source>
</evidence>
<dbReference type="GO" id="GO:0005524">
    <property type="term" value="F:ATP binding"/>
    <property type="evidence" value="ECO:0007669"/>
    <property type="project" value="UniProtKB-UniRule"/>
</dbReference>
<evidence type="ECO:0000256" key="4">
    <source>
        <dbReference type="ARBA" id="ARBA00022527"/>
    </source>
</evidence>
<evidence type="ECO:0000256" key="21">
    <source>
        <dbReference type="SAM" id="SignalP"/>
    </source>
</evidence>
<dbReference type="Pfam" id="PF07714">
    <property type="entry name" value="PK_Tyr_Ser-Thr"/>
    <property type="match status" value="1"/>
</dbReference>
<evidence type="ECO:0000256" key="20">
    <source>
        <dbReference type="SAM" id="Phobius"/>
    </source>
</evidence>
<evidence type="ECO:0000259" key="22">
    <source>
        <dbReference type="PROSITE" id="PS50011"/>
    </source>
</evidence>
<keyword evidence="12 18" id="KW-0067">ATP-binding</keyword>
<evidence type="ECO:0000256" key="15">
    <source>
        <dbReference type="ARBA" id="ARBA00023170"/>
    </source>
</evidence>
<evidence type="ECO:0000256" key="17">
    <source>
        <dbReference type="ARBA" id="ARBA00048679"/>
    </source>
</evidence>
<dbReference type="InterPro" id="IPR024788">
    <property type="entry name" value="Malectin-like_Carb-bd_dom"/>
</dbReference>
<dbReference type="Proteomes" id="UP000030689">
    <property type="component" value="Unassembled WGS sequence"/>
</dbReference>
<keyword evidence="15" id="KW-0675">Receptor</keyword>
<evidence type="ECO:0000256" key="9">
    <source>
        <dbReference type="ARBA" id="ARBA00022737"/>
    </source>
</evidence>
<comment type="catalytic activity">
    <reaction evidence="16">
        <text>L-threonyl-[protein] + ATP = O-phospho-L-threonyl-[protein] + ADP + H(+)</text>
        <dbReference type="Rhea" id="RHEA:46608"/>
        <dbReference type="Rhea" id="RHEA-COMP:11060"/>
        <dbReference type="Rhea" id="RHEA-COMP:11605"/>
        <dbReference type="ChEBI" id="CHEBI:15378"/>
        <dbReference type="ChEBI" id="CHEBI:30013"/>
        <dbReference type="ChEBI" id="CHEBI:30616"/>
        <dbReference type="ChEBI" id="CHEBI:61977"/>
        <dbReference type="ChEBI" id="CHEBI:456216"/>
        <dbReference type="EC" id="2.7.11.1"/>
    </reaction>
</comment>
<protein>
    <recommendedName>
        <fullName evidence="2">non-specific serine/threonine protein kinase</fullName>
        <ecNumber evidence="2">2.7.11.1</ecNumber>
    </recommendedName>
</protein>
<evidence type="ECO:0000256" key="6">
    <source>
        <dbReference type="ARBA" id="ARBA00022679"/>
    </source>
</evidence>
<dbReference type="Gene3D" id="3.80.10.10">
    <property type="entry name" value="Ribonuclease Inhibitor"/>
    <property type="match status" value="1"/>
</dbReference>
<keyword evidence="11" id="KW-0418">Kinase</keyword>
<keyword evidence="14 20" id="KW-0472">Membrane</keyword>
<feature type="signal peptide" evidence="21">
    <location>
        <begin position="1"/>
        <end position="20"/>
    </location>
</feature>
<dbReference type="GO" id="GO:0005886">
    <property type="term" value="C:plasma membrane"/>
    <property type="evidence" value="ECO:0007669"/>
    <property type="project" value="UniProtKB-SubCell"/>
</dbReference>
<evidence type="ECO:0000256" key="2">
    <source>
        <dbReference type="ARBA" id="ARBA00012513"/>
    </source>
</evidence>
<evidence type="ECO:0000256" key="3">
    <source>
        <dbReference type="ARBA" id="ARBA00022475"/>
    </source>
</evidence>
<dbReference type="Gene3D" id="3.30.200.20">
    <property type="entry name" value="Phosphorylase Kinase, domain 1"/>
    <property type="match status" value="1"/>
</dbReference>
<feature type="non-terminal residue" evidence="23">
    <location>
        <position position="897"/>
    </location>
</feature>
<evidence type="ECO:0000256" key="1">
    <source>
        <dbReference type="ARBA" id="ARBA00004162"/>
    </source>
</evidence>
<keyword evidence="7 20" id="KW-0812">Transmembrane</keyword>
<dbReference type="EMBL" id="KI517809">
    <property type="protein sequence ID" value="ESQ30304.1"/>
    <property type="molecule type" value="Genomic_DNA"/>
</dbReference>
<keyword evidence="5" id="KW-0433">Leucine-rich repeat</keyword>
<gene>
    <name evidence="23" type="ORF">EUTSA_v10011979mg</name>
</gene>
<evidence type="ECO:0000313" key="23">
    <source>
        <dbReference type="EMBL" id="ESQ30304.1"/>
    </source>
</evidence>